<reference evidence="3 4" key="1">
    <citation type="submission" date="2023-04" db="EMBL/GenBank/DDBJ databases">
        <title>Genome Encyclopedia of Bacteria and Archaea VI: Functional Genomics of Type Strains.</title>
        <authorList>
            <person name="Whitman W."/>
        </authorList>
    </citation>
    <scope>NUCLEOTIDE SEQUENCE [LARGE SCALE GENOMIC DNA]</scope>
    <source>
        <strain evidence="3 4">SG_E_30_P1</strain>
    </source>
</reference>
<evidence type="ECO:0000256" key="1">
    <source>
        <dbReference type="SAM" id="MobiDB-lite"/>
    </source>
</evidence>
<comment type="caution">
    <text evidence="3">The sequence shown here is derived from an EMBL/GenBank/DDBJ whole genome shotgun (WGS) entry which is preliminary data.</text>
</comment>
<accession>A0ABT6KRC7</accession>
<keyword evidence="2" id="KW-0812">Transmembrane</keyword>
<keyword evidence="2" id="KW-1133">Transmembrane helix</keyword>
<gene>
    <name evidence="3" type="ORF">M2152_002517</name>
</gene>
<feature type="region of interest" description="Disordered" evidence="1">
    <location>
        <begin position="1"/>
        <end position="24"/>
    </location>
</feature>
<keyword evidence="2" id="KW-0472">Membrane</keyword>
<evidence type="ECO:0000313" key="4">
    <source>
        <dbReference type="Proteomes" id="UP001160142"/>
    </source>
</evidence>
<protein>
    <recommendedName>
        <fullName evidence="5">DUF2339 domain-containing protein</fullName>
    </recommendedName>
</protein>
<feature type="transmembrane region" description="Helical" evidence="2">
    <location>
        <begin position="572"/>
        <end position="590"/>
    </location>
</feature>
<feature type="transmembrane region" description="Helical" evidence="2">
    <location>
        <begin position="129"/>
        <end position="147"/>
    </location>
</feature>
<organism evidence="3 4">
    <name type="scientific">Antiquaquibacter oligotrophicus</name>
    <dbReference type="NCBI Taxonomy" id="2880260"/>
    <lineage>
        <taxon>Bacteria</taxon>
        <taxon>Bacillati</taxon>
        <taxon>Actinomycetota</taxon>
        <taxon>Actinomycetes</taxon>
        <taxon>Micrococcales</taxon>
        <taxon>Microbacteriaceae</taxon>
        <taxon>Antiquaquibacter</taxon>
    </lineage>
</organism>
<feature type="transmembrane region" description="Helical" evidence="2">
    <location>
        <begin position="297"/>
        <end position="317"/>
    </location>
</feature>
<feature type="transmembrane region" description="Helical" evidence="2">
    <location>
        <begin position="153"/>
        <end position="173"/>
    </location>
</feature>
<feature type="transmembrane region" description="Helical" evidence="2">
    <location>
        <begin position="492"/>
        <end position="514"/>
    </location>
</feature>
<proteinExistence type="predicted"/>
<feature type="transmembrane region" description="Helical" evidence="2">
    <location>
        <begin position="534"/>
        <end position="552"/>
    </location>
</feature>
<feature type="transmembrane region" description="Helical" evidence="2">
    <location>
        <begin position="216"/>
        <end position="238"/>
    </location>
</feature>
<feature type="transmembrane region" description="Helical" evidence="2">
    <location>
        <begin position="444"/>
        <end position="462"/>
    </location>
</feature>
<evidence type="ECO:0008006" key="5">
    <source>
        <dbReference type="Google" id="ProtNLM"/>
    </source>
</evidence>
<name>A0ABT6KRC7_9MICO</name>
<feature type="transmembrane region" description="Helical" evidence="2">
    <location>
        <begin position="469"/>
        <end position="486"/>
    </location>
</feature>
<feature type="transmembrane region" description="Helical" evidence="2">
    <location>
        <begin position="329"/>
        <end position="353"/>
    </location>
</feature>
<feature type="transmembrane region" description="Helical" evidence="2">
    <location>
        <begin position="104"/>
        <end position="122"/>
    </location>
</feature>
<dbReference type="RefSeq" id="WP_322134617.1">
    <property type="nucleotide sequence ID" value="NZ_CP085036.1"/>
</dbReference>
<feature type="transmembrane region" description="Helical" evidence="2">
    <location>
        <begin position="416"/>
        <end position="438"/>
    </location>
</feature>
<evidence type="ECO:0000256" key="2">
    <source>
        <dbReference type="SAM" id="Phobius"/>
    </source>
</evidence>
<keyword evidence="4" id="KW-1185">Reference proteome</keyword>
<feature type="transmembrane region" description="Helical" evidence="2">
    <location>
        <begin position="60"/>
        <end position="84"/>
    </location>
</feature>
<dbReference type="EMBL" id="JARXVQ010000001">
    <property type="protein sequence ID" value="MDH6182335.1"/>
    <property type="molecule type" value="Genomic_DNA"/>
</dbReference>
<feature type="transmembrane region" description="Helical" evidence="2">
    <location>
        <begin position="373"/>
        <end position="404"/>
    </location>
</feature>
<feature type="transmembrane region" description="Helical" evidence="2">
    <location>
        <begin position="180"/>
        <end position="204"/>
    </location>
</feature>
<feature type="transmembrane region" description="Helical" evidence="2">
    <location>
        <begin position="259"/>
        <end position="277"/>
    </location>
</feature>
<dbReference type="Proteomes" id="UP001160142">
    <property type="component" value="Unassembled WGS sequence"/>
</dbReference>
<feature type="compositionally biased region" description="Polar residues" evidence="1">
    <location>
        <begin position="1"/>
        <end position="18"/>
    </location>
</feature>
<sequence>MTVTSEQSPPAEETSTGPRPNGGRRALIAARDTVVLFIRHVIVEPVREGRLRDVGWPRGLRPIVFVALVGYAVAVALVLGSSLIRAGSDLFLQSGDATPLPRSVMWVTMSLTALALALGRAGALHARAWARWLVTAFTVLVLLLASVPDLAAIPVGRIVAVAASIAIVVLVAVRGRRAFAWWEFVVISGVVFGSIVTSIAVISAASRPLGFDFVPIMVSLVLITIGQLAIPAAIASGAAVAELAVSSAVWAAGVTRDRLGRTAVIVLLVAIVIWRIVDLAPTARNLITDPAFEAVTLVGALVFLVVLAAVWVLIARLRGRASEETTTSGMITLLAGVSLLVAAFLTLTIPASFVQLAGLVVRSFGAGSWVEPFIGVASALSVNPLVIGGTRFAAGVALIVIAIVIARRGRAVLPELLVSLGLANAAAGVCGMLGIALVWSADSLASVATLGALGLLVWMLVARRVTTPGLAAIAAALLIAALFTHRDVLADPLAALIGSTATAAVLLGFVWALLTGTGVANETSAAYPRPARVMLVLGNALFGATVLAYTSLARDPDSTVNLARFAEYGAQGFGDALIAASLLVAFRASIRGAELS</sequence>
<evidence type="ECO:0000313" key="3">
    <source>
        <dbReference type="EMBL" id="MDH6182335.1"/>
    </source>
</evidence>